<dbReference type="EMBL" id="UINC01075504">
    <property type="protein sequence ID" value="SVC13752.1"/>
    <property type="molecule type" value="Genomic_DNA"/>
</dbReference>
<feature type="non-terminal residue" evidence="1">
    <location>
        <position position="1"/>
    </location>
</feature>
<reference evidence="1" key="1">
    <citation type="submission" date="2018-05" db="EMBL/GenBank/DDBJ databases">
        <authorList>
            <person name="Lanie J.A."/>
            <person name="Ng W.-L."/>
            <person name="Kazmierczak K.M."/>
            <person name="Andrzejewski T.M."/>
            <person name="Davidsen T.M."/>
            <person name="Wayne K.J."/>
            <person name="Tettelin H."/>
            <person name="Glass J.I."/>
            <person name="Rusch D."/>
            <person name="Podicherti R."/>
            <person name="Tsui H.-C.T."/>
            <person name="Winkler M.E."/>
        </authorList>
    </citation>
    <scope>NUCLEOTIDE SEQUENCE</scope>
</reference>
<evidence type="ECO:0000313" key="1">
    <source>
        <dbReference type="EMBL" id="SVC13752.1"/>
    </source>
</evidence>
<proteinExistence type="predicted"/>
<protein>
    <submittedName>
        <fullName evidence="1">Uncharacterized protein</fullName>
    </submittedName>
</protein>
<dbReference type="AlphaFoldDB" id="A0A382JQZ9"/>
<name>A0A382JQZ9_9ZZZZ</name>
<sequence>KWAGHGIGRVDFIRPARSMSQIGG</sequence>
<accession>A0A382JQZ9</accession>
<organism evidence="1">
    <name type="scientific">marine metagenome</name>
    <dbReference type="NCBI Taxonomy" id="408172"/>
    <lineage>
        <taxon>unclassified sequences</taxon>
        <taxon>metagenomes</taxon>
        <taxon>ecological metagenomes</taxon>
    </lineage>
</organism>
<gene>
    <name evidence="1" type="ORF">METZ01_LOCUS266606</name>
</gene>